<gene>
    <name evidence="5" type="ORF">BSZ37_03120</name>
</gene>
<dbReference type="InterPro" id="IPR027417">
    <property type="entry name" value="P-loop_NTPase"/>
</dbReference>
<keyword evidence="2" id="KW-0547">Nucleotide-binding</keyword>
<reference evidence="5 6" key="1">
    <citation type="submission" date="2016-11" db="EMBL/GenBank/DDBJ databases">
        <title>Study of marine rhodopsin-containing bacteria.</title>
        <authorList>
            <person name="Yoshizawa S."/>
            <person name="Kumagai Y."/>
            <person name="Kogure K."/>
        </authorList>
    </citation>
    <scope>NUCLEOTIDE SEQUENCE [LARGE SCALE GENOMIC DNA]</scope>
    <source>
        <strain evidence="5 6">SAORIC-28</strain>
    </source>
</reference>
<dbReference type="PANTHER" id="PTHR42939:SF1">
    <property type="entry name" value="ABC TRANSPORTER ATP-BINDING PROTEIN ALBC-RELATED"/>
    <property type="match status" value="1"/>
</dbReference>
<dbReference type="InterPro" id="IPR051782">
    <property type="entry name" value="ABC_Transporter_VariousFunc"/>
</dbReference>
<dbReference type="Gene3D" id="3.40.50.300">
    <property type="entry name" value="P-loop containing nucleotide triphosphate hydrolases"/>
    <property type="match status" value="1"/>
</dbReference>
<dbReference type="GO" id="GO:0005524">
    <property type="term" value="F:ATP binding"/>
    <property type="evidence" value="ECO:0007669"/>
    <property type="project" value="UniProtKB-KW"/>
</dbReference>
<evidence type="ECO:0000256" key="2">
    <source>
        <dbReference type="ARBA" id="ARBA00022741"/>
    </source>
</evidence>
<evidence type="ECO:0000256" key="1">
    <source>
        <dbReference type="ARBA" id="ARBA00022448"/>
    </source>
</evidence>
<evidence type="ECO:0000313" key="6">
    <source>
        <dbReference type="Proteomes" id="UP000216339"/>
    </source>
</evidence>
<comment type="caution">
    <text evidence="5">The sequence shown here is derived from an EMBL/GenBank/DDBJ whole genome shotgun (WGS) entry which is preliminary data.</text>
</comment>
<accession>A0A271J5C8</accession>
<dbReference type="Proteomes" id="UP000216339">
    <property type="component" value="Unassembled WGS sequence"/>
</dbReference>
<keyword evidence="6" id="KW-1185">Reference proteome</keyword>
<dbReference type="InterPro" id="IPR003593">
    <property type="entry name" value="AAA+_ATPase"/>
</dbReference>
<sequence>MDRQHPLVVDGVTKRYVFGPFVLRGLSHTFAPGTATALVGPNGSGKSTLLRVLSALSAPTEGHVRYGELDVHESPHAFLASVGVVHDQPDVPGYLTAVETLEWIARERGAWDEAAPERHSALLDAVRLDERREALTRTYSSGMTRKTQVAAALAGAPAVLLMDEPFRALDTEATEAALDLIAAFRDGGGLVVLSSHRADLLDRLCDDRLVLG</sequence>
<organism evidence="5 6">
    <name type="scientific">Rubrivirga marina</name>
    <dbReference type="NCBI Taxonomy" id="1196024"/>
    <lineage>
        <taxon>Bacteria</taxon>
        <taxon>Pseudomonadati</taxon>
        <taxon>Rhodothermota</taxon>
        <taxon>Rhodothermia</taxon>
        <taxon>Rhodothermales</taxon>
        <taxon>Rubricoccaceae</taxon>
        <taxon>Rubrivirga</taxon>
    </lineage>
</organism>
<name>A0A271J5C8_9BACT</name>
<proteinExistence type="predicted"/>
<keyword evidence="3 5" id="KW-0067">ATP-binding</keyword>
<keyword evidence="1" id="KW-0813">Transport</keyword>
<dbReference type="SUPFAM" id="SSF52540">
    <property type="entry name" value="P-loop containing nucleoside triphosphate hydrolases"/>
    <property type="match status" value="1"/>
</dbReference>
<evidence type="ECO:0000259" key="4">
    <source>
        <dbReference type="PROSITE" id="PS50893"/>
    </source>
</evidence>
<dbReference type="PANTHER" id="PTHR42939">
    <property type="entry name" value="ABC TRANSPORTER ATP-BINDING PROTEIN ALBC-RELATED"/>
    <property type="match status" value="1"/>
</dbReference>
<dbReference type="Pfam" id="PF00005">
    <property type="entry name" value="ABC_tran"/>
    <property type="match status" value="1"/>
</dbReference>
<protein>
    <submittedName>
        <fullName evidence="5">ABC transporter ATP-binding protein</fullName>
    </submittedName>
</protein>
<dbReference type="GO" id="GO:0016887">
    <property type="term" value="F:ATP hydrolysis activity"/>
    <property type="evidence" value="ECO:0007669"/>
    <property type="project" value="InterPro"/>
</dbReference>
<feature type="domain" description="ABC transporter" evidence="4">
    <location>
        <begin position="7"/>
        <end position="212"/>
    </location>
</feature>
<dbReference type="SMART" id="SM00382">
    <property type="entry name" value="AAA"/>
    <property type="match status" value="1"/>
</dbReference>
<evidence type="ECO:0000313" key="5">
    <source>
        <dbReference type="EMBL" id="PAP78633.1"/>
    </source>
</evidence>
<dbReference type="PROSITE" id="PS50893">
    <property type="entry name" value="ABC_TRANSPORTER_2"/>
    <property type="match status" value="1"/>
</dbReference>
<evidence type="ECO:0000256" key="3">
    <source>
        <dbReference type="ARBA" id="ARBA00022840"/>
    </source>
</evidence>
<dbReference type="InterPro" id="IPR003439">
    <property type="entry name" value="ABC_transporter-like_ATP-bd"/>
</dbReference>
<dbReference type="EMBL" id="MQWD01000001">
    <property type="protein sequence ID" value="PAP78633.1"/>
    <property type="molecule type" value="Genomic_DNA"/>
</dbReference>
<dbReference type="AlphaFoldDB" id="A0A271J5C8"/>